<dbReference type="Proteomes" id="UP000037397">
    <property type="component" value="Unassembled WGS sequence"/>
</dbReference>
<feature type="region of interest" description="Disordered" evidence="8">
    <location>
        <begin position="1"/>
        <end position="28"/>
    </location>
</feature>
<dbReference type="InterPro" id="IPR003358">
    <property type="entry name" value="tRNA_(Gua-N-7)_MeTrfase_Trmb"/>
</dbReference>
<comment type="similarity">
    <text evidence="7">Belongs to the class I-like SAM-binding methyltransferase superfamily. TrmB family.</text>
</comment>
<dbReference type="UniPathway" id="UPA00989"/>
<dbReference type="HAMAP" id="MF_01057">
    <property type="entry name" value="tRNA_methyltr_TrmB"/>
    <property type="match status" value="1"/>
</dbReference>
<evidence type="ECO:0000256" key="1">
    <source>
        <dbReference type="ARBA" id="ARBA00000142"/>
    </source>
</evidence>
<organism evidence="9 10">
    <name type="scientific">Luteipulveratus halotolerans</name>
    <dbReference type="NCBI Taxonomy" id="1631356"/>
    <lineage>
        <taxon>Bacteria</taxon>
        <taxon>Bacillati</taxon>
        <taxon>Actinomycetota</taxon>
        <taxon>Actinomycetes</taxon>
        <taxon>Micrococcales</taxon>
        <taxon>Dermacoccaceae</taxon>
        <taxon>Luteipulveratus</taxon>
    </lineage>
</organism>
<keyword evidence="5 7" id="KW-0949">S-adenosyl-L-methionine</keyword>
<dbReference type="EMBL" id="LAIR01000002">
    <property type="protein sequence ID" value="KNX37467.1"/>
    <property type="molecule type" value="Genomic_DNA"/>
</dbReference>
<dbReference type="STRING" id="1631356.VV01_10430"/>
<feature type="binding site" evidence="7">
    <location>
        <position position="154"/>
    </location>
    <ligand>
        <name>substrate</name>
    </ligand>
</feature>
<dbReference type="AlphaFoldDB" id="A0A0L6CI56"/>
<dbReference type="PATRIC" id="fig|1631356.3.peg.2035"/>
<keyword evidence="4 7" id="KW-0808">Transferase</keyword>
<evidence type="ECO:0000256" key="5">
    <source>
        <dbReference type="ARBA" id="ARBA00022691"/>
    </source>
</evidence>
<evidence type="ECO:0000313" key="9">
    <source>
        <dbReference type="EMBL" id="KNX37467.1"/>
    </source>
</evidence>
<evidence type="ECO:0000256" key="4">
    <source>
        <dbReference type="ARBA" id="ARBA00022679"/>
    </source>
</evidence>
<proteinExistence type="inferred from homology"/>
<feature type="compositionally biased region" description="Basic residues" evidence="8">
    <location>
        <begin position="18"/>
        <end position="28"/>
    </location>
</feature>
<feature type="binding site" evidence="7">
    <location>
        <begin position="239"/>
        <end position="242"/>
    </location>
    <ligand>
        <name>substrate</name>
    </ligand>
</feature>
<feature type="binding site" evidence="7">
    <location>
        <position position="75"/>
    </location>
    <ligand>
        <name>S-adenosyl-L-methionine</name>
        <dbReference type="ChEBI" id="CHEBI:59789"/>
    </ligand>
</feature>
<dbReference type="PANTHER" id="PTHR23417">
    <property type="entry name" value="3-DEOXY-D-MANNO-OCTULOSONIC-ACID TRANSFERASE/TRNA GUANINE-N 7 - -METHYLTRANSFERASE"/>
    <property type="match status" value="1"/>
</dbReference>
<dbReference type="SUPFAM" id="SSF53335">
    <property type="entry name" value="S-adenosyl-L-methionine-dependent methyltransferases"/>
    <property type="match status" value="1"/>
</dbReference>
<feature type="binding site" evidence="7">
    <location>
        <position position="127"/>
    </location>
    <ligand>
        <name>S-adenosyl-L-methionine</name>
        <dbReference type="ChEBI" id="CHEBI:59789"/>
    </ligand>
</feature>
<comment type="catalytic activity">
    <reaction evidence="1 7">
        <text>guanosine(46) in tRNA + S-adenosyl-L-methionine = N(7)-methylguanosine(46) in tRNA + S-adenosyl-L-homocysteine</text>
        <dbReference type="Rhea" id="RHEA:42708"/>
        <dbReference type="Rhea" id="RHEA-COMP:10188"/>
        <dbReference type="Rhea" id="RHEA-COMP:10189"/>
        <dbReference type="ChEBI" id="CHEBI:57856"/>
        <dbReference type="ChEBI" id="CHEBI:59789"/>
        <dbReference type="ChEBI" id="CHEBI:74269"/>
        <dbReference type="ChEBI" id="CHEBI:74480"/>
        <dbReference type="EC" id="2.1.1.33"/>
    </reaction>
</comment>
<dbReference type="InterPro" id="IPR055361">
    <property type="entry name" value="tRNA_methyltr_TrmB_bact"/>
</dbReference>
<comment type="caution">
    <text evidence="7">Lacks conserved residue(s) required for the propagation of feature annotation.</text>
</comment>
<protein>
    <recommendedName>
        <fullName evidence="7">tRNA (guanine-N(7)-)-methyltransferase</fullName>
        <ecNumber evidence="7">2.1.1.33</ecNumber>
    </recommendedName>
    <alternativeName>
        <fullName evidence="7">tRNA (guanine(46)-N(7))-methyltransferase</fullName>
    </alternativeName>
    <alternativeName>
        <fullName evidence="7">tRNA(m7G46)-methyltransferase</fullName>
    </alternativeName>
</protein>
<keyword evidence="6 7" id="KW-0819">tRNA processing</keyword>
<evidence type="ECO:0000256" key="6">
    <source>
        <dbReference type="ARBA" id="ARBA00022694"/>
    </source>
</evidence>
<accession>A0A0L6CI56</accession>
<dbReference type="GO" id="GO:0043527">
    <property type="term" value="C:tRNA methyltransferase complex"/>
    <property type="evidence" value="ECO:0007669"/>
    <property type="project" value="TreeGrafter"/>
</dbReference>
<feature type="binding site" evidence="7">
    <location>
        <position position="150"/>
    </location>
    <ligand>
        <name>S-adenosyl-L-methionine</name>
        <dbReference type="ChEBI" id="CHEBI:59789"/>
    </ligand>
</feature>
<evidence type="ECO:0000256" key="7">
    <source>
        <dbReference type="HAMAP-Rule" id="MF_01057"/>
    </source>
</evidence>
<dbReference type="PROSITE" id="PS51625">
    <property type="entry name" value="SAM_MT_TRMB"/>
    <property type="match status" value="1"/>
</dbReference>
<dbReference type="Gene3D" id="3.40.50.150">
    <property type="entry name" value="Vaccinia Virus protein VP39"/>
    <property type="match status" value="1"/>
</dbReference>
<comment type="pathway">
    <text evidence="7">tRNA modification; N(7)-methylguanine-tRNA biosynthesis.</text>
</comment>
<comment type="caution">
    <text evidence="9">The sequence shown here is derived from an EMBL/GenBank/DDBJ whole genome shotgun (WGS) entry which is preliminary data.</text>
</comment>
<dbReference type="EC" id="2.1.1.33" evidence="7"/>
<dbReference type="InterPro" id="IPR029063">
    <property type="entry name" value="SAM-dependent_MTases_sf"/>
</dbReference>
<feature type="binding site" evidence="7">
    <location>
        <position position="186"/>
    </location>
    <ligand>
        <name>substrate</name>
    </ligand>
</feature>
<name>A0A0L6CI56_9MICO</name>
<dbReference type="PANTHER" id="PTHR23417:SF14">
    <property type="entry name" value="PENTACOTRIPEPTIDE-REPEAT REGION OF PRORP DOMAIN-CONTAINING PROTEIN"/>
    <property type="match status" value="1"/>
</dbReference>
<keyword evidence="3 7" id="KW-0489">Methyltransferase</keyword>
<dbReference type="GO" id="GO:0008176">
    <property type="term" value="F:tRNA (guanine(46)-N7)-methyltransferase activity"/>
    <property type="evidence" value="ECO:0007669"/>
    <property type="project" value="UniProtKB-UniRule"/>
</dbReference>
<sequence length="260" mass="28892">MSQRDPAVPEEHLARTRSFTRRGGRMPERHHRAIAEHGADYVIDVDRVGEGTTVTAQARLDPASVFGREAPLVVEIGSGAGDAVVHAAQQTPERDFIALEVWRPGIAQTIAKARHAGVRNIRLIEVDAAQAMPMLFDTSSLSEVWTFFPDPWPKSKHHKRRLVQPSFADTIASLLVPQGIWRLATDWADYAWQMRDVVEGCSGLTNPYAGRLAAEGDEEHDPRGAHGGFAPRFEGRVETRFEGKGLKVERVVRDLEVHRA</sequence>
<reference evidence="10" key="1">
    <citation type="submission" date="2015-03" db="EMBL/GenBank/DDBJ databases">
        <title>Luteipulveratus halotolerans sp. nov., a novel actinobacterium (Dermacoccaceae) from Sarawak, Malaysia.</title>
        <authorList>
            <person name="Juboi H."/>
            <person name="Basik A."/>
            <person name="Shamsul S.S."/>
            <person name="Arnold P."/>
            <person name="Schmitt E.K."/>
            <person name="Sanglier J.-J."/>
            <person name="Yeo T."/>
        </authorList>
    </citation>
    <scope>NUCLEOTIDE SEQUENCE [LARGE SCALE GENOMIC DNA]</scope>
    <source>
        <strain evidence="10">C296001</strain>
    </source>
</reference>
<evidence type="ECO:0000313" key="10">
    <source>
        <dbReference type="Proteomes" id="UP000037397"/>
    </source>
</evidence>
<gene>
    <name evidence="7" type="primary">trmB</name>
    <name evidence="9" type="ORF">VV01_10430</name>
</gene>
<evidence type="ECO:0000256" key="8">
    <source>
        <dbReference type="SAM" id="MobiDB-lite"/>
    </source>
</evidence>
<comment type="function">
    <text evidence="2 7">Catalyzes the formation of N(7)-methylguanine at position 46 (m7G46) in tRNA.</text>
</comment>
<dbReference type="NCBIfam" id="TIGR00091">
    <property type="entry name" value="tRNA (guanosine(46)-N7)-methyltransferase TrmB"/>
    <property type="match status" value="1"/>
</dbReference>
<evidence type="ECO:0000256" key="2">
    <source>
        <dbReference type="ARBA" id="ARBA00003015"/>
    </source>
</evidence>
<feature type="binding site" evidence="7">
    <location>
        <position position="100"/>
    </location>
    <ligand>
        <name>S-adenosyl-L-methionine</name>
        <dbReference type="ChEBI" id="CHEBI:59789"/>
    </ligand>
</feature>
<dbReference type="Pfam" id="PF02390">
    <property type="entry name" value="Methyltransf_4"/>
    <property type="match status" value="1"/>
</dbReference>
<evidence type="ECO:0000256" key="3">
    <source>
        <dbReference type="ARBA" id="ARBA00022603"/>
    </source>
</evidence>
<keyword evidence="10" id="KW-1185">Reference proteome</keyword>